<protein>
    <recommendedName>
        <fullName evidence="3">histidine kinase</fullName>
        <ecNumber evidence="3">2.7.13.3</ecNumber>
    </recommendedName>
</protein>
<evidence type="ECO:0000259" key="15">
    <source>
        <dbReference type="PROSITE" id="PS50109"/>
    </source>
</evidence>
<comment type="subcellular location">
    <subcellularLocation>
        <location evidence="2">Cell membrane</location>
        <topology evidence="2">Multi-pass membrane protein</topology>
    </subcellularLocation>
</comment>
<evidence type="ECO:0000313" key="17">
    <source>
        <dbReference type="EMBL" id="SVC48417.1"/>
    </source>
</evidence>
<feature type="domain" description="HAMP" evidence="16">
    <location>
        <begin position="114"/>
        <end position="167"/>
    </location>
</feature>
<evidence type="ECO:0000256" key="14">
    <source>
        <dbReference type="SAM" id="Phobius"/>
    </source>
</evidence>
<dbReference type="PANTHER" id="PTHR45528">
    <property type="entry name" value="SENSOR HISTIDINE KINASE CPXA"/>
    <property type="match status" value="1"/>
</dbReference>
<dbReference type="InterPro" id="IPR036097">
    <property type="entry name" value="HisK_dim/P_sf"/>
</dbReference>
<keyword evidence="6" id="KW-0808">Transferase</keyword>
<dbReference type="CDD" id="cd00082">
    <property type="entry name" value="HisKA"/>
    <property type="match status" value="1"/>
</dbReference>
<dbReference type="InterPro" id="IPR005467">
    <property type="entry name" value="His_kinase_dom"/>
</dbReference>
<evidence type="ECO:0000256" key="11">
    <source>
        <dbReference type="ARBA" id="ARBA00022989"/>
    </source>
</evidence>
<keyword evidence="4" id="KW-1003">Cell membrane</keyword>
<gene>
    <name evidence="17" type="ORF">METZ01_LOCUS301271</name>
</gene>
<evidence type="ECO:0000256" key="7">
    <source>
        <dbReference type="ARBA" id="ARBA00022692"/>
    </source>
</evidence>
<keyword evidence="5" id="KW-0597">Phosphoprotein</keyword>
<dbReference type="CDD" id="cd06225">
    <property type="entry name" value="HAMP"/>
    <property type="match status" value="1"/>
</dbReference>
<organism evidence="17">
    <name type="scientific">marine metagenome</name>
    <dbReference type="NCBI Taxonomy" id="408172"/>
    <lineage>
        <taxon>unclassified sequences</taxon>
        <taxon>metagenomes</taxon>
        <taxon>ecological metagenomes</taxon>
    </lineage>
</organism>
<dbReference type="Pfam" id="PF00672">
    <property type="entry name" value="HAMP"/>
    <property type="match status" value="1"/>
</dbReference>
<evidence type="ECO:0000256" key="6">
    <source>
        <dbReference type="ARBA" id="ARBA00022679"/>
    </source>
</evidence>
<dbReference type="GO" id="GO:0000155">
    <property type="term" value="F:phosphorelay sensor kinase activity"/>
    <property type="evidence" value="ECO:0007669"/>
    <property type="project" value="InterPro"/>
</dbReference>
<dbReference type="EC" id="2.7.13.3" evidence="3"/>
<evidence type="ECO:0000256" key="12">
    <source>
        <dbReference type="ARBA" id="ARBA00023012"/>
    </source>
</evidence>
<dbReference type="Gene3D" id="1.10.287.130">
    <property type="match status" value="1"/>
</dbReference>
<dbReference type="Pfam" id="PF00512">
    <property type="entry name" value="HisKA"/>
    <property type="match status" value="1"/>
</dbReference>
<dbReference type="Gene3D" id="3.30.565.10">
    <property type="entry name" value="Histidine kinase-like ATPase, C-terminal domain"/>
    <property type="match status" value="1"/>
</dbReference>
<evidence type="ECO:0000256" key="4">
    <source>
        <dbReference type="ARBA" id="ARBA00022475"/>
    </source>
</evidence>
<dbReference type="InterPro" id="IPR004358">
    <property type="entry name" value="Sig_transdc_His_kin-like_C"/>
</dbReference>
<dbReference type="SUPFAM" id="SSF47384">
    <property type="entry name" value="Homodimeric domain of signal transducing histidine kinase"/>
    <property type="match status" value="1"/>
</dbReference>
<feature type="transmembrane region" description="Helical" evidence="14">
    <location>
        <begin position="20"/>
        <end position="40"/>
    </location>
</feature>
<dbReference type="GO" id="GO:0005524">
    <property type="term" value="F:ATP binding"/>
    <property type="evidence" value="ECO:0007669"/>
    <property type="project" value="UniProtKB-KW"/>
</dbReference>
<dbReference type="InterPro" id="IPR003660">
    <property type="entry name" value="HAMP_dom"/>
</dbReference>
<evidence type="ECO:0000256" key="1">
    <source>
        <dbReference type="ARBA" id="ARBA00000085"/>
    </source>
</evidence>
<dbReference type="InterPro" id="IPR050398">
    <property type="entry name" value="HssS/ArlS-like"/>
</dbReference>
<dbReference type="EMBL" id="UINC01093747">
    <property type="protein sequence ID" value="SVC48417.1"/>
    <property type="molecule type" value="Genomic_DNA"/>
</dbReference>
<dbReference type="Gene3D" id="6.10.340.10">
    <property type="match status" value="1"/>
</dbReference>
<dbReference type="SMART" id="SM00387">
    <property type="entry name" value="HATPase_c"/>
    <property type="match status" value="1"/>
</dbReference>
<dbReference type="AlphaFoldDB" id="A0A382MKW7"/>
<feature type="non-terminal residue" evidence="17">
    <location>
        <position position="358"/>
    </location>
</feature>
<comment type="catalytic activity">
    <reaction evidence="1">
        <text>ATP + protein L-histidine = ADP + protein N-phospho-L-histidine.</text>
        <dbReference type="EC" id="2.7.13.3"/>
    </reaction>
</comment>
<keyword evidence="8" id="KW-0547">Nucleotide-binding</keyword>
<keyword evidence="10" id="KW-0067">ATP-binding</keyword>
<keyword evidence="13 14" id="KW-0472">Membrane</keyword>
<evidence type="ECO:0000256" key="10">
    <source>
        <dbReference type="ARBA" id="ARBA00022840"/>
    </source>
</evidence>
<feature type="transmembrane region" description="Helical" evidence="14">
    <location>
        <begin position="93"/>
        <end position="113"/>
    </location>
</feature>
<evidence type="ECO:0000256" key="8">
    <source>
        <dbReference type="ARBA" id="ARBA00022741"/>
    </source>
</evidence>
<dbReference type="SMART" id="SM00388">
    <property type="entry name" value="HisKA"/>
    <property type="match status" value="1"/>
</dbReference>
<dbReference type="SUPFAM" id="SSF158472">
    <property type="entry name" value="HAMP domain-like"/>
    <property type="match status" value="1"/>
</dbReference>
<keyword evidence="9" id="KW-0418">Kinase</keyword>
<evidence type="ECO:0000256" key="2">
    <source>
        <dbReference type="ARBA" id="ARBA00004651"/>
    </source>
</evidence>
<proteinExistence type="predicted"/>
<keyword evidence="11 14" id="KW-1133">Transmembrane helix</keyword>
<name>A0A382MKW7_9ZZZZ</name>
<evidence type="ECO:0000256" key="13">
    <source>
        <dbReference type="ARBA" id="ARBA00023136"/>
    </source>
</evidence>
<dbReference type="GO" id="GO:0005886">
    <property type="term" value="C:plasma membrane"/>
    <property type="evidence" value="ECO:0007669"/>
    <property type="project" value="UniProtKB-SubCell"/>
</dbReference>
<keyword evidence="7 14" id="KW-0812">Transmembrane</keyword>
<reference evidence="17" key="1">
    <citation type="submission" date="2018-05" db="EMBL/GenBank/DDBJ databases">
        <authorList>
            <person name="Lanie J.A."/>
            <person name="Ng W.-L."/>
            <person name="Kazmierczak K.M."/>
            <person name="Andrzejewski T.M."/>
            <person name="Davidsen T.M."/>
            <person name="Wayne K.J."/>
            <person name="Tettelin H."/>
            <person name="Glass J.I."/>
            <person name="Rusch D."/>
            <person name="Podicherti R."/>
            <person name="Tsui H.-C.T."/>
            <person name="Winkler M.E."/>
        </authorList>
    </citation>
    <scope>NUCLEOTIDE SEQUENCE</scope>
</reference>
<dbReference type="Pfam" id="PF02518">
    <property type="entry name" value="HATPase_c"/>
    <property type="match status" value="1"/>
</dbReference>
<dbReference type="InterPro" id="IPR036890">
    <property type="entry name" value="HATPase_C_sf"/>
</dbReference>
<dbReference type="SMART" id="SM00304">
    <property type="entry name" value="HAMP"/>
    <property type="match status" value="1"/>
</dbReference>
<dbReference type="InterPro" id="IPR003594">
    <property type="entry name" value="HATPase_dom"/>
</dbReference>
<evidence type="ECO:0000256" key="5">
    <source>
        <dbReference type="ARBA" id="ARBA00022553"/>
    </source>
</evidence>
<dbReference type="InterPro" id="IPR003661">
    <property type="entry name" value="HisK_dim/P_dom"/>
</dbReference>
<dbReference type="PROSITE" id="PS50885">
    <property type="entry name" value="HAMP"/>
    <property type="match status" value="1"/>
</dbReference>
<accession>A0A382MKW7</accession>
<feature type="domain" description="Histidine kinase" evidence="15">
    <location>
        <begin position="175"/>
        <end position="358"/>
    </location>
</feature>
<dbReference type="PANTHER" id="PTHR45528:SF1">
    <property type="entry name" value="SENSOR HISTIDINE KINASE CPXA"/>
    <property type="match status" value="1"/>
</dbReference>
<dbReference type="PRINTS" id="PR00344">
    <property type="entry name" value="BCTRLSENSOR"/>
</dbReference>
<dbReference type="SUPFAM" id="SSF55874">
    <property type="entry name" value="ATPase domain of HSP90 chaperone/DNA topoisomerase II/histidine kinase"/>
    <property type="match status" value="1"/>
</dbReference>
<evidence type="ECO:0000259" key="16">
    <source>
        <dbReference type="PROSITE" id="PS50885"/>
    </source>
</evidence>
<evidence type="ECO:0000256" key="3">
    <source>
        <dbReference type="ARBA" id="ARBA00012438"/>
    </source>
</evidence>
<dbReference type="PROSITE" id="PS50109">
    <property type="entry name" value="HIS_KIN"/>
    <property type="match status" value="1"/>
</dbReference>
<evidence type="ECO:0000256" key="9">
    <source>
        <dbReference type="ARBA" id="ARBA00022777"/>
    </source>
</evidence>
<feature type="non-terminal residue" evidence="17">
    <location>
        <position position="1"/>
    </location>
</feature>
<keyword evidence="12" id="KW-0902">Two-component regulatory system</keyword>
<sequence length="358" mass="40108">LNSKERTQRLGSIRTRIALLYSVLLFGLASIVLGVIYLSFSQSLSDEEISQQNIEIRQDELQKGESSQSEEIQEFILFEEKVNQNAVEQLRNYIFLALAGLLLISLTVGWYVAGIVLKPIKHITFAAREISATDLSKRIDLRGPADELRDLADTFDDMLERLDRAFRDQREFVEEAAHELRNPLAVLRANLEVVIADPNSTIEDFVTAGEVASRASDRMGKLVDDLLLYAHHERPDLQRTDLDLSELVINTVQDFQAEAKSSGVLLESECDSNLKVVGDSSALRRAFANILSNSIRVSEKGKHIYVKAGSDKEMVWISVRDEGLGLEPEDSEKVFDRFWKADEISAREAGRSGLGLAI</sequence>